<dbReference type="OrthoDB" id="408631at2759"/>
<evidence type="ECO:0000313" key="8">
    <source>
        <dbReference type="Proteomes" id="UP000663829"/>
    </source>
</evidence>
<feature type="transmembrane region" description="Helical" evidence="4">
    <location>
        <begin position="12"/>
        <end position="30"/>
    </location>
</feature>
<dbReference type="GO" id="GO:0016787">
    <property type="term" value="F:hydrolase activity"/>
    <property type="evidence" value="ECO:0007669"/>
    <property type="project" value="UniProtKB-KW"/>
</dbReference>
<name>A0A814VDK8_9BILA</name>
<dbReference type="PANTHER" id="PTHR48081">
    <property type="entry name" value="AB HYDROLASE SUPERFAMILY PROTEIN C4A8.06C"/>
    <property type="match status" value="1"/>
</dbReference>
<keyword evidence="8" id="KW-1185">Reference proteome</keyword>
<evidence type="ECO:0000313" key="7">
    <source>
        <dbReference type="EMBL" id="CAF3949809.1"/>
    </source>
</evidence>
<dbReference type="InterPro" id="IPR050300">
    <property type="entry name" value="GDXG_lipolytic_enzyme"/>
</dbReference>
<keyword evidence="2" id="KW-0378">Hydrolase</keyword>
<dbReference type="Proteomes" id="UP000681722">
    <property type="component" value="Unassembled WGS sequence"/>
</dbReference>
<comment type="similarity">
    <text evidence="1">Belongs to the 'GDXG' lipolytic enzyme family.</text>
</comment>
<comment type="caution">
    <text evidence="6">The sequence shown here is derived from an EMBL/GenBank/DDBJ whole genome shotgun (WGS) entry which is preliminary data.</text>
</comment>
<dbReference type="Gene3D" id="3.40.50.1820">
    <property type="entry name" value="alpha/beta hydrolase"/>
    <property type="match status" value="1"/>
</dbReference>
<keyword evidence="4" id="KW-0472">Membrane</keyword>
<evidence type="ECO:0000256" key="1">
    <source>
        <dbReference type="ARBA" id="ARBA00010515"/>
    </source>
</evidence>
<evidence type="ECO:0000256" key="4">
    <source>
        <dbReference type="SAM" id="Phobius"/>
    </source>
</evidence>
<dbReference type="InterPro" id="IPR013094">
    <property type="entry name" value="AB_hydrolase_3"/>
</dbReference>
<dbReference type="InterPro" id="IPR029058">
    <property type="entry name" value="AB_hydrolase_fold"/>
</dbReference>
<dbReference type="PANTHER" id="PTHR48081:SF8">
    <property type="entry name" value="ALPHA_BETA HYDROLASE FOLD-3 DOMAIN-CONTAINING PROTEIN-RELATED"/>
    <property type="match status" value="1"/>
</dbReference>
<keyword evidence="4" id="KW-1133">Transmembrane helix</keyword>
<accession>A0A814VDK8</accession>
<gene>
    <name evidence="6" type="ORF">GPM918_LOCUS22926</name>
    <name evidence="7" type="ORF">SRO942_LOCUS22926</name>
</gene>
<dbReference type="AlphaFoldDB" id="A0A814VDK8"/>
<protein>
    <recommendedName>
        <fullName evidence="5">Alpha/beta hydrolase fold-3 domain-containing protein</fullName>
    </recommendedName>
</protein>
<organism evidence="6 8">
    <name type="scientific">Didymodactylos carnosus</name>
    <dbReference type="NCBI Taxonomy" id="1234261"/>
    <lineage>
        <taxon>Eukaryota</taxon>
        <taxon>Metazoa</taxon>
        <taxon>Spiralia</taxon>
        <taxon>Gnathifera</taxon>
        <taxon>Rotifera</taxon>
        <taxon>Eurotatoria</taxon>
        <taxon>Bdelloidea</taxon>
        <taxon>Philodinida</taxon>
        <taxon>Philodinidae</taxon>
        <taxon>Didymodactylos</taxon>
    </lineage>
</organism>
<dbReference type="Proteomes" id="UP000663829">
    <property type="component" value="Unassembled WGS sequence"/>
</dbReference>
<dbReference type="EMBL" id="CAJOBC010008005">
    <property type="protein sequence ID" value="CAF3949809.1"/>
    <property type="molecule type" value="Genomic_DNA"/>
</dbReference>
<dbReference type="Pfam" id="PF07859">
    <property type="entry name" value="Abhydrolase_3"/>
    <property type="match status" value="2"/>
</dbReference>
<evidence type="ECO:0000256" key="3">
    <source>
        <dbReference type="PROSITE-ProRule" id="PRU10038"/>
    </source>
</evidence>
<evidence type="ECO:0000313" key="6">
    <source>
        <dbReference type="EMBL" id="CAF1185512.1"/>
    </source>
</evidence>
<feature type="active site" evidence="3">
    <location>
        <position position="215"/>
    </location>
</feature>
<dbReference type="SUPFAM" id="SSF53474">
    <property type="entry name" value="alpha/beta-Hydrolases"/>
    <property type="match status" value="1"/>
</dbReference>
<evidence type="ECO:0000256" key="2">
    <source>
        <dbReference type="ARBA" id="ARBA00022801"/>
    </source>
</evidence>
<proteinExistence type="inferred from homology"/>
<sequence length="428" mass="49545">MTTTKRSYSQNLALLSIGFILFIALIYQPLPQDFPQPWKYRVICFGSKLVTKIVCKLENIYLFLANANVLFQSYVLENLNLLKRIEAIRLLYYISIGCFQIRNPQHQLKIYDMIVGNVSVRVYQPLEYGSQDLMPAIIHFHGGGFMIGCIDTYDVVTYTIANQTRAIVLSVEYRRIPEHSFPSALNDSMSVAFEIFHNALRYKIDINRIALAGDSAGGNLALVITQHLIRDGFKPKLTCLMYPVLQFFDFTLPSYQQYLPRGILGIINQENLVYVISQLSGRVLVTHDMMQNNHTSINNKQRLYPYLNPQEYLPKHYQPTVKSLDMTENPLMTKTLEYLTTPDISPLLVSDQELQKLPIILLFTAEFDILRDEGFIFAERLKRLNKQLYHYHFNSAFHGSHVLLNGPLKFDYAWIMIEKTTEAIRKYL</sequence>
<feature type="domain" description="Alpha/beta hydrolase fold-3" evidence="5">
    <location>
        <begin position="320"/>
        <end position="401"/>
    </location>
</feature>
<reference evidence="6" key="1">
    <citation type="submission" date="2021-02" db="EMBL/GenBank/DDBJ databases">
        <authorList>
            <person name="Nowell W R."/>
        </authorList>
    </citation>
    <scope>NUCLEOTIDE SEQUENCE</scope>
</reference>
<feature type="domain" description="Alpha/beta hydrolase fold-3" evidence="5">
    <location>
        <begin position="137"/>
        <end position="256"/>
    </location>
</feature>
<dbReference type="PROSITE" id="PS01174">
    <property type="entry name" value="LIPASE_GDXG_SER"/>
    <property type="match status" value="1"/>
</dbReference>
<evidence type="ECO:0000259" key="5">
    <source>
        <dbReference type="Pfam" id="PF07859"/>
    </source>
</evidence>
<keyword evidence="4" id="KW-0812">Transmembrane</keyword>
<dbReference type="EMBL" id="CAJNOQ010008003">
    <property type="protein sequence ID" value="CAF1185512.1"/>
    <property type="molecule type" value="Genomic_DNA"/>
</dbReference>
<dbReference type="InterPro" id="IPR033140">
    <property type="entry name" value="Lipase_GDXG_put_SER_AS"/>
</dbReference>